<sequence length="30" mass="3273">MMIQPGNIVTEHTTSKPCLHTDSLILHAAI</sequence>
<proteinExistence type="predicted"/>
<organism evidence="1">
    <name type="scientific">Anguilla anguilla</name>
    <name type="common">European freshwater eel</name>
    <name type="synonym">Muraena anguilla</name>
    <dbReference type="NCBI Taxonomy" id="7936"/>
    <lineage>
        <taxon>Eukaryota</taxon>
        <taxon>Metazoa</taxon>
        <taxon>Chordata</taxon>
        <taxon>Craniata</taxon>
        <taxon>Vertebrata</taxon>
        <taxon>Euteleostomi</taxon>
        <taxon>Actinopterygii</taxon>
        <taxon>Neopterygii</taxon>
        <taxon>Teleostei</taxon>
        <taxon>Anguilliformes</taxon>
        <taxon>Anguillidae</taxon>
        <taxon>Anguilla</taxon>
    </lineage>
</organism>
<protein>
    <submittedName>
        <fullName evidence="1">Uncharacterized protein</fullName>
    </submittedName>
</protein>
<evidence type="ECO:0000313" key="1">
    <source>
        <dbReference type="EMBL" id="JAH51381.1"/>
    </source>
</evidence>
<accession>A0A0E9TCR7</accession>
<reference evidence="1" key="1">
    <citation type="submission" date="2014-11" db="EMBL/GenBank/DDBJ databases">
        <authorList>
            <person name="Amaro Gonzalez C."/>
        </authorList>
    </citation>
    <scope>NUCLEOTIDE SEQUENCE</scope>
</reference>
<dbReference type="AlphaFoldDB" id="A0A0E9TCR7"/>
<reference evidence="1" key="2">
    <citation type="journal article" date="2015" name="Fish Shellfish Immunol.">
        <title>Early steps in the European eel (Anguilla anguilla)-Vibrio vulnificus interaction in the gills: Role of the RtxA13 toxin.</title>
        <authorList>
            <person name="Callol A."/>
            <person name="Pajuelo D."/>
            <person name="Ebbesson L."/>
            <person name="Teles M."/>
            <person name="MacKenzie S."/>
            <person name="Amaro C."/>
        </authorList>
    </citation>
    <scope>NUCLEOTIDE SEQUENCE</scope>
</reference>
<dbReference type="EMBL" id="GBXM01057196">
    <property type="protein sequence ID" value="JAH51381.1"/>
    <property type="molecule type" value="Transcribed_RNA"/>
</dbReference>
<name>A0A0E9TCR7_ANGAN</name>